<organism evidence="1 2">
    <name type="scientific">Streptomyces caatingaensis</name>
    <dbReference type="NCBI Taxonomy" id="1678637"/>
    <lineage>
        <taxon>Bacteria</taxon>
        <taxon>Bacillati</taxon>
        <taxon>Actinomycetota</taxon>
        <taxon>Actinomycetes</taxon>
        <taxon>Kitasatosporales</taxon>
        <taxon>Streptomycetaceae</taxon>
        <taxon>Streptomyces</taxon>
    </lineage>
</organism>
<dbReference type="EMBL" id="LFXA01000007">
    <property type="protein sequence ID" value="KNB52195.1"/>
    <property type="molecule type" value="Genomic_DNA"/>
</dbReference>
<dbReference type="Pfam" id="PF11528">
    <property type="entry name" value="DUF3224"/>
    <property type="match status" value="1"/>
</dbReference>
<reference evidence="2" key="1">
    <citation type="submission" date="2015-07" db="EMBL/GenBank/DDBJ databases">
        <title>Draft genome sequence of Streptomyces sp. CMAA 1322, a bacterium isolated from Caatinga biome, from dry forest semiarid of Brazil.</title>
        <authorList>
            <person name="Santos S.N."/>
            <person name="Gacesa R."/>
            <person name="Taketani R.G."/>
            <person name="Long P.F."/>
            <person name="Melo I.S."/>
        </authorList>
    </citation>
    <scope>NUCLEOTIDE SEQUENCE [LARGE SCALE GENOMIC DNA]</scope>
    <source>
        <strain evidence="2">CMAA 1322</strain>
    </source>
</reference>
<name>A0A0K9XFP6_9ACTN</name>
<dbReference type="SUPFAM" id="SSF159238">
    <property type="entry name" value="SO1590-like"/>
    <property type="match status" value="1"/>
</dbReference>
<dbReference type="InterPro" id="IPR021607">
    <property type="entry name" value="DUF3224"/>
</dbReference>
<evidence type="ECO:0000313" key="2">
    <source>
        <dbReference type="Proteomes" id="UP000037288"/>
    </source>
</evidence>
<accession>A0A0K9XFP6</accession>
<sequence>MTTNATNTTDTTVTGTFTYDGWDEEELSRTADGTRLARASVRNTFTGAVEAAGTHCAYTIVYRPDGTGTFTGHQQFEGAVGGRRGSFVVRESGTFDERGTVQGSFEVMEGSGGGALAGLTGSGTFTAEHGVEAVPYRFDHTLPGPAAG</sequence>
<protein>
    <recommendedName>
        <fullName evidence="3">DUF3224 domain-containing protein</fullName>
    </recommendedName>
</protein>
<dbReference type="OrthoDB" id="7947478at2"/>
<dbReference type="PATRIC" id="fig|1678637.3.peg.2504"/>
<gene>
    <name evidence="1" type="ORF">AC230_11600</name>
</gene>
<dbReference type="STRING" id="1678637.AC230_11600"/>
<dbReference type="Proteomes" id="UP000037288">
    <property type="component" value="Unassembled WGS sequence"/>
</dbReference>
<dbReference type="AlphaFoldDB" id="A0A0K9XFP6"/>
<dbReference type="InterPro" id="IPR023159">
    <property type="entry name" value="SO1590-like_sf"/>
</dbReference>
<dbReference type="RefSeq" id="WP_049716048.1">
    <property type="nucleotide sequence ID" value="NZ_LFXA01000007.1"/>
</dbReference>
<evidence type="ECO:0000313" key="1">
    <source>
        <dbReference type="EMBL" id="KNB52195.1"/>
    </source>
</evidence>
<keyword evidence="2" id="KW-1185">Reference proteome</keyword>
<proteinExistence type="predicted"/>
<comment type="caution">
    <text evidence="1">The sequence shown here is derived from an EMBL/GenBank/DDBJ whole genome shotgun (WGS) entry which is preliminary data.</text>
</comment>
<evidence type="ECO:0008006" key="3">
    <source>
        <dbReference type="Google" id="ProtNLM"/>
    </source>
</evidence>
<dbReference type="Gene3D" id="2.40.350.10">
    <property type="entry name" value="SO1590-like"/>
    <property type="match status" value="1"/>
</dbReference>